<comment type="caution">
    <text evidence="2">The sequence shown here is derived from an EMBL/GenBank/DDBJ whole genome shotgun (WGS) entry which is preliminary data.</text>
</comment>
<keyword evidence="2" id="KW-0808">Transferase</keyword>
<proteinExistence type="predicted"/>
<sequence>MIDTIKIRQLNIDDESNLASMDTGIEDDYVVRIFQRLIEHQEHALYGLFIDEQIVAVAGYSVFAEQYAMLGRWRSDRRYYGKGHATRLIQHTIDEVEKLPGIHWVGANTQVNNHPALRVLEKVQLPPLKKLHASTLMNPDDIARNPEAKWTQVKTLKEKRAWIKHVAGDQSTIFPYECYYPFPSSDTLFTDEKLEEWYFFENSSRNRVLIVSEDQKKYHYAHAVYLWDDSFEQPGLWDTLLDVYDHIRKKNDEETYVWIDLTDEEKSNIPTNFDFHFQDAWILHGKWL</sequence>
<evidence type="ECO:0000313" key="2">
    <source>
        <dbReference type="EMBL" id="PKR78042.1"/>
    </source>
</evidence>
<dbReference type="EMBL" id="PJNH01000002">
    <property type="protein sequence ID" value="PKR78042.1"/>
    <property type="molecule type" value="Genomic_DNA"/>
</dbReference>
<dbReference type="OrthoDB" id="2423856at2"/>
<dbReference type="InterPro" id="IPR016181">
    <property type="entry name" value="Acyl_CoA_acyltransferase"/>
</dbReference>
<dbReference type="AlphaFoldDB" id="A0A2I0QUL5"/>
<dbReference type="RefSeq" id="WP_101331650.1">
    <property type="nucleotide sequence ID" value="NZ_PJNH01000002.1"/>
</dbReference>
<dbReference type="Pfam" id="PF00583">
    <property type="entry name" value="Acetyltransf_1"/>
    <property type="match status" value="1"/>
</dbReference>
<reference evidence="2 3" key="1">
    <citation type="submission" date="2017-06" db="EMBL/GenBank/DDBJ databases">
        <title>the draft geome sequence of Illustriluteabacillus marina B3227.</title>
        <authorList>
            <person name="He R.-H."/>
            <person name="Du Z.-J."/>
        </authorList>
    </citation>
    <scope>NUCLEOTIDE SEQUENCE [LARGE SCALE GENOMIC DNA]</scope>
    <source>
        <strain evidence="2 3">B3227</strain>
    </source>
</reference>
<dbReference type="GO" id="GO:0016747">
    <property type="term" value="F:acyltransferase activity, transferring groups other than amino-acyl groups"/>
    <property type="evidence" value="ECO:0007669"/>
    <property type="project" value="InterPro"/>
</dbReference>
<name>A0A2I0QUL5_9BACI</name>
<evidence type="ECO:0000313" key="3">
    <source>
        <dbReference type="Proteomes" id="UP000243524"/>
    </source>
</evidence>
<dbReference type="PROSITE" id="PS51186">
    <property type="entry name" value="GNAT"/>
    <property type="match status" value="1"/>
</dbReference>
<dbReference type="Proteomes" id="UP000243524">
    <property type="component" value="Unassembled WGS sequence"/>
</dbReference>
<feature type="domain" description="N-acetyltransferase" evidence="1">
    <location>
        <begin position="5"/>
        <end position="142"/>
    </location>
</feature>
<keyword evidence="3" id="KW-1185">Reference proteome</keyword>
<evidence type="ECO:0000259" key="1">
    <source>
        <dbReference type="PROSITE" id="PS51186"/>
    </source>
</evidence>
<dbReference type="SUPFAM" id="SSF55729">
    <property type="entry name" value="Acyl-CoA N-acyltransferases (Nat)"/>
    <property type="match status" value="1"/>
</dbReference>
<dbReference type="CDD" id="cd04301">
    <property type="entry name" value="NAT_SF"/>
    <property type="match status" value="1"/>
</dbReference>
<accession>A0A2I0QUL5</accession>
<gene>
    <name evidence="2" type="ORF">CEY16_08990</name>
</gene>
<dbReference type="InterPro" id="IPR000182">
    <property type="entry name" value="GNAT_dom"/>
</dbReference>
<protein>
    <submittedName>
        <fullName evidence="2">N-acetyltransferase</fullName>
    </submittedName>
</protein>
<organism evidence="2 3">
    <name type="scientific">Halalkalibacillus sediminis</name>
    <dbReference type="NCBI Taxonomy" id="2018042"/>
    <lineage>
        <taxon>Bacteria</taxon>
        <taxon>Bacillati</taxon>
        <taxon>Bacillota</taxon>
        <taxon>Bacilli</taxon>
        <taxon>Bacillales</taxon>
        <taxon>Bacillaceae</taxon>
        <taxon>Halalkalibacillus</taxon>
    </lineage>
</organism>
<dbReference type="Gene3D" id="3.40.630.30">
    <property type="match status" value="1"/>
</dbReference>